<accession>A0A2S6IT54</accession>
<gene>
    <name evidence="1" type="ORF">CLV92_104254</name>
</gene>
<evidence type="ECO:0000313" key="2">
    <source>
        <dbReference type="Proteomes" id="UP000239485"/>
    </source>
</evidence>
<dbReference type="EMBL" id="PTJD01000004">
    <property type="protein sequence ID" value="PPK97433.1"/>
    <property type="molecule type" value="Genomic_DNA"/>
</dbReference>
<dbReference type="RefSeq" id="WP_104432234.1">
    <property type="nucleotide sequence ID" value="NZ_PTJD01000004.1"/>
</dbReference>
<dbReference type="Proteomes" id="UP000239485">
    <property type="component" value="Unassembled WGS sequence"/>
</dbReference>
<name>A0A2S6IT54_9ACTN</name>
<comment type="caution">
    <text evidence="1">The sequence shown here is derived from an EMBL/GenBank/DDBJ whole genome shotgun (WGS) entry which is preliminary data.</text>
</comment>
<reference evidence="1 2" key="1">
    <citation type="submission" date="2018-02" db="EMBL/GenBank/DDBJ databases">
        <title>Genomic Encyclopedia of Archaeal and Bacterial Type Strains, Phase II (KMG-II): from individual species to whole genera.</title>
        <authorList>
            <person name="Goeker M."/>
        </authorList>
    </citation>
    <scope>NUCLEOTIDE SEQUENCE [LARGE SCALE GENOMIC DNA]</scope>
    <source>
        <strain evidence="1 2">DSM 22857</strain>
    </source>
</reference>
<evidence type="ECO:0000313" key="1">
    <source>
        <dbReference type="EMBL" id="PPK97433.1"/>
    </source>
</evidence>
<dbReference type="OrthoDB" id="6624781at2"/>
<dbReference type="Pfam" id="PF10604">
    <property type="entry name" value="Polyketide_cyc2"/>
    <property type="match status" value="1"/>
</dbReference>
<dbReference type="Gene3D" id="3.30.530.20">
    <property type="match status" value="1"/>
</dbReference>
<keyword evidence="2" id="KW-1185">Reference proteome</keyword>
<proteinExistence type="predicted"/>
<dbReference type="SUPFAM" id="SSF55961">
    <property type="entry name" value="Bet v1-like"/>
    <property type="match status" value="1"/>
</dbReference>
<sequence length="158" mass="17137">MSTTTPAHGTAPHGAVEHLDTPTAVVRRVVVAAPPAEVFALLTDASRHAELDGSGTVQGVVEAPARLAAGSVFRMRMKGYTTTNTVVEFSPGALIAWRHRGRHVWRWQVRAVPGGSEVTETFDYTAKRAHRLVRALGVPRRAGTALELTLTRLQHRFA</sequence>
<protein>
    <submittedName>
        <fullName evidence="1">Polyketide cyclase/dehydrase/lipid transport protein</fullName>
    </submittedName>
</protein>
<dbReference type="InterPro" id="IPR023393">
    <property type="entry name" value="START-like_dom_sf"/>
</dbReference>
<organism evidence="1 2">
    <name type="scientific">Kineococcus xinjiangensis</name>
    <dbReference type="NCBI Taxonomy" id="512762"/>
    <lineage>
        <taxon>Bacteria</taxon>
        <taxon>Bacillati</taxon>
        <taxon>Actinomycetota</taxon>
        <taxon>Actinomycetes</taxon>
        <taxon>Kineosporiales</taxon>
        <taxon>Kineosporiaceae</taxon>
        <taxon>Kineococcus</taxon>
    </lineage>
</organism>
<dbReference type="InterPro" id="IPR019587">
    <property type="entry name" value="Polyketide_cyclase/dehydratase"/>
</dbReference>
<dbReference type="AlphaFoldDB" id="A0A2S6IT54"/>